<reference evidence="1 2" key="1">
    <citation type="submission" date="2024-02" db="EMBL/GenBank/DDBJ databases">
        <title>de novo genome assembly of Solanum bulbocastanum strain 11H21.</title>
        <authorList>
            <person name="Hosaka A.J."/>
        </authorList>
    </citation>
    <scope>NUCLEOTIDE SEQUENCE [LARGE SCALE GENOMIC DNA]</scope>
    <source>
        <tissue evidence="1">Young leaves</tissue>
    </source>
</reference>
<evidence type="ECO:0000313" key="2">
    <source>
        <dbReference type="Proteomes" id="UP001371456"/>
    </source>
</evidence>
<proteinExistence type="predicted"/>
<evidence type="ECO:0000313" key="1">
    <source>
        <dbReference type="EMBL" id="KAK6787429.1"/>
    </source>
</evidence>
<dbReference type="AlphaFoldDB" id="A0AAN8TIR8"/>
<comment type="caution">
    <text evidence="1">The sequence shown here is derived from an EMBL/GenBank/DDBJ whole genome shotgun (WGS) entry which is preliminary data.</text>
</comment>
<name>A0AAN8TIR8_SOLBU</name>
<organism evidence="1 2">
    <name type="scientific">Solanum bulbocastanum</name>
    <name type="common">Wild potato</name>
    <dbReference type="NCBI Taxonomy" id="147425"/>
    <lineage>
        <taxon>Eukaryota</taxon>
        <taxon>Viridiplantae</taxon>
        <taxon>Streptophyta</taxon>
        <taxon>Embryophyta</taxon>
        <taxon>Tracheophyta</taxon>
        <taxon>Spermatophyta</taxon>
        <taxon>Magnoliopsida</taxon>
        <taxon>eudicotyledons</taxon>
        <taxon>Gunneridae</taxon>
        <taxon>Pentapetalae</taxon>
        <taxon>asterids</taxon>
        <taxon>lamiids</taxon>
        <taxon>Solanales</taxon>
        <taxon>Solanaceae</taxon>
        <taxon>Solanoideae</taxon>
        <taxon>Solaneae</taxon>
        <taxon>Solanum</taxon>
    </lineage>
</organism>
<keyword evidence="2" id="KW-1185">Reference proteome</keyword>
<dbReference type="EMBL" id="JBANQN010000006">
    <property type="protein sequence ID" value="KAK6787429.1"/>
    <property type="molecule type" value="Genomic_DNA"/>
</dbReference>
<accession>A0AAN8TIR8</accession>
<sequence>MVCFGFVIQRLCRLKESGGNKEDFIQFLRDKLMQREIVPVCCDSRRFKCWRYCLKLKLKTPLYGMGILLHHLKPRPFVSN</sequence>
<protein>
    <submittedName>
        <fullName evidence="1">Uncharacterized protein</fullName>
    </submittedName>
</protein>
<dbReference type="Proteomes" id="UP001371456">
    <property type="component" value="Unassembled WGS sequence"/>
</dbReference>
<gene>
    <name evidence="1" type="ORF">RDI58_015954</name>
</gene>